<organism evidence="7 8">
    <name type="scientific">Chania multitudinisentens RB-25</name>
    <dbReference type="NCBI Taxonomy" id="1441930"/>
    <lineage>
        <taxon>Bacteria</taxon>
        <taxon>Pseudomonadati</taxon>
        <taxon>Pseudomonadota</taxon>
        <taxon>Gammaproteobacteria</taxon>
        <taxon>Enterobacterales</taxon>
        <taxon>Yersiniaceae</taxon>
        <taxon>Chania</taxon>
    </lineage>
</organism>
<keyword evidence="4" id="KW-0238">DNA-binding</keyword>
<dbReference type="PANTHER" id="PTHR30419">
    <property type="entry name" value="HTH-TYPE TRANSCRIPTIONAL REGULATOR YBHD"/>
    <property type="match status" value="1"/>
</dbReference>
<dbReference type="Gene3D" id="3.40.190.290">
    <property type="match status" value="1"/>
</dbReference>
<dbReference type="STRING" id="1441930.Z042_16605"/>
<reference evidence="7 8" key="1">
    <citation type="submission" date="2014-01" db="EMBL/GenBank/DDBJ databases">
        <title>Isolation of Serratia multitudinisentens RB-25 from Ex-Landfill site.</title>
        <authorList>
            <person name="Robson E.H.J."/>
        </authorList>
    </citation>
    <scope>NUCLEOTIDE SEQUENCE [LARGE SCALE GENOMIC DNA]</scope>
    <source>
        <strain evidence="7 8">RB-25</strain>
    </source>
</reference>
<accession>W0LFJ1</accession>
<dbReference type="Pfam" id="PF00126">
    <property type="entry name" value="HTH_1"/>
    <property type="match status" value="1"/>
</dbReference>
<dbReference type="AlphaFoldDB" id="W0LFJ1"/>
<dbReference type="InterPro" id="IPR050950">
    <property type="entry name" value="HTH-type_LysR_regulators"/>
</dbReference>
<gene>
    <name evidence="7" type="ORF">Z042_16605</name>
</gene>
<keyword evidence="8" id="KW-1185">Reference proteome</keyword>
<dbReference type="PROSITE" id="PS50931">
    <property type="entry name" value="HTH_LYSR"/>
    <property type="match status" value="1"/>
</dbReference>
<dbReference type="Gene3D" id="1.10.10.10">
    <property type="entry name" value="Winged helix-like DNA-binding domain superfamily/Winged helix DNA-binding domain"/>
    <property type="match status" value="1"/>
</dbReference>
<name>W0LFJ1_9GAMM</name>
<dbReference type="SUPFAM" id="SSF46785">
    <property type="entry name" value="Winged helix' DNA-binding domain"/>
    <property type="match status" value="1"/>
</dbReference>
<evidence type="ECO:0000313" key="7">
    <source>
        <dbReference type="EMBL" id="AHG21042.1"/>
    </source>
</evidence>
<reference evidence="7 8" key="2">
    <citation type="submission" date="2015-03" db="EMBL/GenBank/DDBJ databases">
        <authorList>
            <person name="Chan K.-G."/>
        </authorList>
    </citation>
    <scope>NUCLEOTIDE SEQUENCE [LARGE SCALE GENOMIC DNA]</scope>
    <source>
        <strain evidence="7 8">RB-25</strain>
    </source>
</reference>
<protein>
    <recommendedName>
        <fullName evidence="6">HTH lysR-type domain-containing protein</fullName>
    </recommendedName>
</protein>
<evidence type="ECO:0000313" key="8">
    <source>
        <dbReference type="Proteomes" id="UP000019030"/>
    </source>
</evidence>
<dbReference type="PANTHER" id="PTHR30419:SF7">
    <property type="entry name" value="HTH-TYPE TRANSCRIPTIONAL REGULATOR TDCA"/>
    <property type="match status" value="1"/>
</dbReference>
<dbReference type="GO" id="GO:0003677">
    <property type="term" value="F:DNA binding"/>
    <property type="evidence" value="ECO:0007669"/>
    <property type="project" value="UniProtKB-KW"/>
</dbReference>
<dbReference type="InterPro" id="IPR000847">
    <property type="entry name" value="LysR_HTH_N"/>
</dbReference>
<evidence type="ECO:0000256" key="5">
    <source>
        <dbReference type="ARBA" id="ARBA00023163"/>
    </source>
</evidence>
<evidence type="ECO:0000256" key="1">
    <source>
        <dbReference type="ARBA" id="ARBA00009437"/>
    </source>
</evidence>
<keyword evidence="5" id="KW-0804">Transcription</keyword>
<keyword evidence="2" id="KW-0678">Repressor</keyword>
<keyword evidence="3" id="KW-0805">Transcription regulation</keyword>
<dbReference type="EMBL" id="CP007044">
    <property type="protein sequence ID" value="AHG21042.1"/>
    <property type="molecule type" value="Genomic_DNA"/>
</dbReference>
<dbReference type="KEGG" id="sfo:Z042_16605"/>
<evidence type="ECO:0000256" key="2">
    <source>
        <dbReference type="ARBA" id="ARBA00022491"/>
    </source>
</evidence>
<dbReference type="GO" id="GO:0005829">
    <property type="term" value="C:cytosol"/>
    <property type="evidence" value="ECO:0007669"/>
    <property type="project" value="TreeGrafter"/>
</dbReference>
<dbReference type="HOGENOM" id="CLU_039613_6_0_6"/>
<sequence>MTRLPKIHQMKTFLRIIECGSIRAAAVELKQTQPGVTRAIKELEKTLGCPLFIRGSRGIVLTEMGRVFESRAQLIMKELERAISEIEIINGASQGAVTLGCSSLLPFTIMSSSIQRFHRRYPNVKVNITEGQVSELLPALREGELDFIIDAVSSDITISDITIEPFFKTSAHILTSKKHSLANSTSLSDLQYASWCLPSSKIGYYDKLNSVLFSENQDTLATVVRSNTMIMALQMVLNESYLTVGTKEILKVPYFSQDLHSIPLQEPLPDIEYSFIYSQRFPLTQIARKFINKLRFEYEDSQE</sequence>
<feature type="domain" description="HTH lysR-type" evidence="6">
    <location>
        <begin position="5"/>
        <end position="62"/>
    </location>
</feature>
<evidence type="ECO:0000259" key="6">
    <source>
        <dbReference type="PROSITE" id="PS50931"/>
    </source>
</evidence>
<dbReference type="InterPro" id="IPR036390">
    <property type="entry name" value="WH_DNA-bd_sf"/>
</dbReference>
<evidence type="ECO:0000256" key="3">
    <source>
        <dbReference type="ARBA" id="ARBA00023015"/>
    </source>
</evidence>
<dbReference type="eggNOG" id="COG0583">
    <property type="taxonomic scope" value="Bacteria"/>
</dbReference>
<dbReference type="FunFam" id="1.10.10.10:FF:000001">
    <property type="entry name" value="LysR family transcriptional regulator"/>
    <property type="match status" value="1"/>
</dbReference>
<dbReference type="PATRIC" id="fig|1441930.4.peg.3277"/>
<evidence type="ECO:0000256" key="4">
    <source>
        <dbReference type="ARBA" id="ARBA00023125"/>
    </source>
</evidence>
<dbReference type="Pfam" id="PF03466">
    <property type="entry name" value="LysR_substrate"/>
    <property type="match status" value="1"/>
</dbReference>
<dbReference type="Proteomes" id="UP000019030">
    <property type="component" value="Chromosome"/>
</dbReference>
<comment type="similarity">
    <text evidence="1">Belongs to the LysR transcriptional regulatory family.</text>
</comment>
<dbReference type="PRINTS" id="PR00039">
    <property type="entry name" value="HTHLYSR"/>
</dbReference>
<dbReference type="GO" id="GO:0003700">
    <property type="term" value="F:DNA-binding transcription factor activity"/>
    <property type="evidence" value="ECO:0007669"/>
    <property type="project" value="InterPro"/>
</dbReference>
<proteinExistence type="inferred from homology"/>
<dbReference type="SUPFAM" id="SSF53850">
    <property type="entry name" value="Periplasmic binding protein-like II"/>
    <property type="match status" value="1"/>
</dbReference>
<dbReference type="InterPro" id="IPR005119">
    <property type="entry name" value="LysR_subst-bd"/>
</dbReference>
<dbReference type="InterPro" id="IPR036388">
    <property type="entry name" value="WH-like_DNA-bd_sf"/>
</dbReference>